<dbReference type="RefSeq" id="WP_116687207.1">
    <property type="nucleotide sequence ID" value="NZ_CAWNYD010000004.1"/>
</dbReference>
<comment type="caution">
    <text evidence="1">The sequence shown here is derived from an EMBL/GenBank/DDBJ whole genome shotgun (WGS) entry which is preliminary data.</text>
</comment>
<sequence length="131" mass="15050">MQQITHYRVNRHHYILLDTEQQFSAKTIFKNTNPSSQLLTSSLRTTAKLHLPAELSYYLPPLFDQIHAKGTNYVDTECHRIQAGGRATRIPSEIGKPQTDYWMFYQVYLGLQSKRLSTMIQASHLPAQASV</sequence>
<evidence type="ECO:0000313" key="2">
    <source>
        <dbReference type="Proteomes" id="UP000244906"/>
    </source>
</evidence>
<gene>
    <name evidence="1" type="ORF">DC094_11240</name>
</gene>
<reference evidence="1 2" key="1">
    <citation type="submission" date="2018-04" db="EMBL/GenBank/DDBJ databases">
        <title>Thalassorhabdus spongiae gen. nov., sp. nov., isolated from a marine sponge in South-West Iceland.</title>
        <authorList>
            <person name="Knobloch S."/>
            <person name="Daussin A."/>
            <person name="Johannsson R."/>
            <person name="Marteinsson V.T."/>
        </authorList>
    </citation>
    <scope>NUCLEOTIDE SEQUENCE [LARGE SCALE GENOMIC DNA]</scope>
    <source>
        <strain evidence="1 2">Hp12</strain>
    </source>
</reference>
<protein>
    <submittedName>
        <fullName evidence="1">Uncharacterized protein</fullName>
    </submittedName>
</protein>
<name>A0A2V1GZL2_9GAMM</name>
<accession>A0A2V1GZL2</accession>
<organism evidence="1 2">
    <name type="scientific">Pelagibaculum spongiae</name>
    <dbReference type="NCBI Taxonomy" id="2080658"/>
    <lineage>
        <taxon>Bacteria</taxon>
        <taxon>Pseudomonadati</taxon>
        <taxon>Pseudomonadota</taxon>
        <taxon>Gammaproteobacteria</taxon>
        <taxon>Oceanospirillales</taxon>
        <taxon>Pelagibaculum</taxon>
    </lineage>
</organism>
<evidence type="ECO:0000313" key="1">
    <source>
        <dbReference type="EMBL" id="PVZ68822.1"/>
    </source>
</evidence>
<keyword evidence="2" id="KW-1185">Reference proteome</keyword>
<dbReference type="Proteomes" id="UP000244906">
    <property type="component" value="Unassembled WGS sequence"/>
</dbReference>
<dbReference type="EMBL" id="QDDL01000004">
    <property type="protein sequence ID" value="PVZ68822.1"/>
    <property type="molecule type" value="Genomic_DNA"/>
</dbReference>
<proteinExistence type="predicted"/>
<dbReference type="AlphaFoldDB" id="A0A2V1GZL2"/>